<comment type="similarity">
    <text evidence="1">Belongs to the EFR3 family.</text>
</comment>
<dbReference type="Pfam" id="PF21072">
    <property type="entry name" value="EFR3"/>
    <property type="match status" value="1"/>
</dbReference>
<dbReference type="EMBL" id="ML213504">
    <property type="protein sequence ID" value="TFK55899.1"/>
    <property type="molecule type" value="Genomic_DNA"/>
</dbReference>
<gene>
    <name evidence="3" type="ORF">OE88DRAFT_1652415</name>
</gene>
<dbReference type="Proteomes" id="UP000305948">
    <property type="component" value="Unassembled WGS sequence"/>
</dbReference>
<feature type="region of interest" description="Disordered" evidence="2">
    <location>
        <begin position="615"/>
        <end position="660"/>
    </location>
</feature>
<dbReference type="OrthoDB" id="274691at2759"/>
<feature type="compositionally biased region" description="Polar residues" evidence="2">
    <location>
        <begin position="615"/>
        <end position="630"/>
    </location>
</feature>
<evidence type="ECO:0000313" key="3">
    <source>
        <dbReference type="EMBL" id="TFK55899.1"/>
    </source>
</evidence>
<proteinExistence type="inferred from homology"/>
<evidence type="ECO:0008006" key="5">
    <source>
        <dbReference type="Google" id="ProtNLM"/>
    </source>
</evidence>
<keyword evidence="4" id="KW-1185">Reference proteome</keyword>
<dbReference type="SUPFAM" id="SSF48371">
    <property type="entry name" value="ARM repeat"/>
    <property type="match status" value="1"/>
</dbReference>
<feature type="region of interest" description="Disordered" evidence="2">
    <location>
        <begin position="477"/>
        <end position="502"/>
    </location>
</feature>
<sequence>MPMHPFTPNHVQLINACYPQNSAALLNAGPEYRPNSQELSRLTYYAANKPGKITKVGSELEKRVRADCKKAQANNARSRASLLITLSILKALATECRRDIAILSSSILASVQVTVASLPSDLEVLARAATVFTAWTTYTDGHLIGVDNGVTRDYMASLQQFADFSRLNGKVKDDEVRNRTRLVGLSALTGAVASEALYSASQHFRPQVAIIVPALLVPIYETRVLTLDKVSHMMKDKSPSPYLDEFRTRPPNERRAASIHIHIDGDKGPSSEDVTDACLRVLSSIFAHSNALQVGSVMQAIFDSLEDMKGWEKPEHCCWLARKAADWTQYQYRYAVPTRLVERLQEAQDIPMTTPLHTSLAAMVTAVFTSPTPLINLSTSDIISNLITLILRRVAMDPEDSVLPALVECISSLGMHVYYADQIQDLAAELISRLAIVEVSGVSGGEKADKEKCRAKALRCLLSGLLGLLQAADNHDKAHSSDSELAKDHSKAGGTPASPQMIVQGGDHAHVKPSRRTKVSPEVWQDTLTLLCDGDYGVREDYASAVLYYLEKEMPKRGDATDADGVRRVHPLAEGPLRQASNASVALTGDGASRFLNALHSYLYVLATASSLGFSDASRTSGAPSTNGDQTTDDGRTDNGAGTSDDVASHRRSIASPARARKASVAQHLVDRTSSRITSSSCATASDYAYISVILSTVHQQLPVRALLTGVPMLLSLDAASQVDSAADPVLAQRQAAIRELVARVWMAVGKVWDCPEIATRVKEAGVPSSTSCLPPLPDAPHISLSRTPEPVVFGDGSVPPPSFSLDVEELVACLASNSTAGEATGLDQEALQRRMTLPWTPESAMKESIERPSNRMRVESVLKIPPTLMHVENMSLASLSRFNRGVGVTDLREALEGRNSMSNPALVNKAPSISTLDHSSAFTHPSDGLTLRPTRSRPAKRPQTAGSSEVRDVLNRLGIGRQAGSSSLLKASLAPLQKTDSRSSALVPPYKT</sequence>
<evidence type="ECO:0000256" key="1">
    <source>
        <dbReference type="ARBA" id="ARBA00010216"/>
    </source>
</evidence>
<dbReference type="GO" id="GO:0072659">
    <property type="term" value="P:protein localization to plasma membrane"/>
    <property type="evidence" value="ECO:0007669"/>
    <property type="project" value="InterPro"/>
</dbReference>
<dbReference type="PANTHER" id="PTHR47766:SF1">
    <property type="entry name" value="PROTEIN EFR3"/>
    <property type="match status" value="1"/>
</dbReference>
<dbReference type="PANTHER" id="PTHR47766">
    <property type="entry name" value="PROTEIN EFR3"/>
    <property type="match status" value="1"/>
</dbReference>
<organism evidence="3 4">
    <name type="scientific">Heliocybe sulcata</name>
    <dbReference type="NCBI Taxonomy" id="5364"/>
    <lineage>
        <taxon>Eukaryota</taxon>
        <taxon>Fungi</taxon>
        <taxon>Dikarya</taxon>
        <taxon>Basidiomycota</taxon>
        <taxon>Agaricomycotina</taxon>
        <taxon>Agaricomycetes</taxon>
        <taxon>Gloeophyllales</taxon>
        <taxon>Gloeophyllaceae</taxon>
        <taxon>Heliocybe</taxon>
    </lineage>
</organism>
<dbReference type="AlphaFoldDB" id="A0A5C3NDF4"/>
<name>A0A5C3NDF4_9AGAM</name>
<feature type="region of interest" description="Disordered" evidence="2">
    <location>
        <begin position="974"/>
        <end position="993"/>
    </location>
</feature>
<dbReference type="STRING" id="5364.A0A5C3NDF4"/>
<accession>A0A5C3NDF4</accession>
<reference evidence="3 4" key="1">
    <citation type="journal article" date="2019" name="Nat. Ecol. Evol.">
        <title>Megaphylogeny resolves global patterns of mushroom evolution.</title>
        <authorList>
            <person name="Varga T."/>
            <person name="Krizsan K."/>
            <person name="Foldi C."/>
            <person name="Dima B."/>
            <person name="Sanchez-Garcia M."/>
            <person name="Sanchez-Ramirez S."/>
            <person name="Szollosi G.J."/>
            <person name="Szarkandi J.G."/>
            <person name="Papp V."/>
            <person name="Albert L."/>
            <person name="Andreopoulos W."/>
            <person name="Angelini C."/>
            <person name="Antonin V."/>
            <person name="Barry K.W."/>
            <person name="Bougher N.L."/>
            <person name="Buchanan P."/>
            <person name="Buyck B."/>
            <person name="Bense V."/>
            <person name="Catcheside P."/>
            <person name="Chovatia M."/>
            <person name="Cooper J."/>
            <person name="Damon W."/>
            <person name="Desjardin D."/>
            <person name="Finy P."/>
            <person name="Geml J."/>
            <person name="Haridas S."/>
            <person name="Hughes K."/>
            <person name="Justo A."/>
            <person name="Karasinski D."/>
            <person name="Kautmanova I."/>
            <person name="Kiss B."/>
            <person name="Kocsube S."/>
            <person name="Kotiranta H."/>
            <person name="LaButti K.M."/>
            <person name="Lechner B.E."/>
            <person name="Liimatainen K."/>
            <person name="Lipzen A."/>
            <person name="Lukacs Z."/>
            <person name="Mihaltcheva S."/>
            <person name="Morgado L.N."/>
            <person name="Niskanen T."/>
            <person name="Noordeloos M.E."/>
            <person name="Ohm R.A."/>
            <person name="Ortiz-Santana B."/>
            <person name="Ovrebo C."/>
            <person name="Racz N."/>
            <person name="Riley R."/>
            <person name="Savchenko A."/>
            <person name="Shiryaev A."/>
            <person name="Soop K."/>
            <person name="Spirin V."/>
            <person name="Szebenyi C."/>
            <person name="Tomsovsky M."/>
            <person name="Tulloss R.E."/>
            <person name="Uehling J."/>
            <person name="Grigoriev I.V."/>
            <person name="Vagvolgyi C."/>
            <person name="Papp T."/>
            <person name="Martin F.M."/>
            <person name="Miettinen O."/>
            <person name="Hibbett D.S."/>
            <person name="Nagy L.G."/>
        </authorList>
    </citation>
    <scope>NUCLEOTIDE SEQUENCE [LARGE SCALE GENOMIC DNA]</scope>
    <source>
        <strain evidence="3 4">OMC1185</strain>
    </source>
</reference>
<evidence type="ECO:0000256" key="2">
    <source>
        <dbReference type="SAM" id="MobiDB-lite"/>
    </source>
</evidence>
<feature type="compositionally biased region" description="Basic and acidic residues" evidence="2">
    <location>
        <begin position="477"/>
        <end position="491"/>
    </location>
</feature>
<evidence type="ECO:0000313" key="4">
    <source>
        <dbReference type="Proteomes" id="UP000305948"/>
    </source>
</evidence>
<dbReference type="InterPro" id="IPR049150">
    <property type="entry name" value="EFR3_HEAT-like_rpt"/>
</dbReference>
<dbReference type="InterPro" id="IPR039786">
    <property type="entry name" value="EFR3"/>
</dbReference>
<protein>
    <recommendedName>
        <fullName evidence="5">Protein EFR3</fullName>
    </recommendedName>
</protein>
<feature type="region of interest" description="Disordered" evidence="2">
    <location>
        <begin position="918"/>
        <end position="950"/>
    </location>
</feature>
<dbReference type="InterPro" id="IPR016024">
    <property type="entry name" value="ARM-type_fold"/>
</dbReference>